<evidence type="ECO:0000256" key="7">
    <source>
        <dbReference type="ARBA" id="ARBA00023224"/>
    </source>
</evidence>
<comment type="subcellular location">
    <subcellularLocation>
        <location evidence="1">Cell inner membrane</location>
        <topology evidence="1">Multi-pass membrane protein</topology>
    </subcellularLocation>
</comment>
<reference evidence="14 15" key="1">
    <citation type="submission" date="2016-11" db="EMBL/GenBank/DDBJ databases">
        <authorList>
            <person name="Jaros S."/>
            <person name="Januszkiewicz K."/>
            <person name="Wedrychowicz H."/>
        </authorList>
    </citation>
    <scope>NUCLEOTIDE SEQUENCE [LARGE SCALE GENOMIC DNA]</scope>
    <source>
        <strain evidence="14 15">DSM 9705</strain>
    </source>
</reference>
<proteinExistence type="inferred from homology"/>
<dbReference type="InterPro" id="IPR000727">
    <property type="entry name" value="T_SNARE_dom"/>
</dbReference>
<dbReference type="InterPro" id="IPR033480">
    <property type="entry name" value="sCache_2"/>
</dbReference>
<dbReference type="PANTHER" id="PTHR32089:SF112">
    <property type="entry name" value="LYSOZYME-LIKE PROTEIN-RELATED"/>
    <property type="match status" value="1"/>
</dbReference>
<evidence type="ECO:0000259" key="11">
    <source>
        <dbReference type="PROSITE" id="PS50111"/>
    </source>
</evidence>
<dbReference type="InterPro" id="IPR004089">
    <property type="entry name" value="MCPsignal_dom"/>
</dbReference>
<name>A0A1M5TI34_9BACT</name>
<evidence type="ECO:0000256" key="4">
    <source>
        <dbReference type="ARBA" id="ARBA00022692"/>
    </source>
</evidence>
<feature type="domain" description="T-SNARE coiled-coil homology" evidence="12">
    <location>
        <begin position="604"/>
        <end position="666"/>
    </location>
</feature>
<dbReference type="SMART" id="SM01049">
    <property type="entry name" value="Cache_2"/>
    <property type="match status" value="2"/>
</dbReference>
<dbReference type="Proteomes" id="UP000184139">
    <property type="component" value="Unassembled WGS sequence"/>
</dbReference>
<dbReference type="AlphaFoldDB" id="A0A1M5TI34"/>
<dbReference type="PROSITE" id="PS50192">
    <property type="entry name" value="T_SNARE"/>
    <property type="match status" value="1"/>
</dbReference>
<dbReference type="Pfam" id="PF00672">
    <property type="entry name" value="HAMP"/>
    <property type="match status" value="1"/>
</dbReference>
<evidence type="ECO:0000259" key="12">
    <source>
        <dbReference type="PROSITE" id="PS50192"/>
    </source>
</evidence>
<dbReference type="EMBL" id="FQXS01000003">
    <property type="protein sequence ID" value="SHH50320.1"/>
    <property type="molecule type" value="Genomic_DNA"/>
</dbReference>
<dbReference type="PROSITE" id="PS50111">
    <property type="entry name" value="CHEMOTAXIS_TRANSDUC_2"/>
    <property type="match status" value="1"/>
</dbReference>
<evidence type="ECO:0000256" key="8">
    <source>
        <dbReference type="ARBA" id="ARBA00029447"/>
    </source>
</evidence>
<feature type="transmembrane region" description="Helical" evidence="10">
    <location>
        <begin position="352"/>
        <end position="374"/>
    </location>
</feature>
<accession>A0A1M5TI34</accession>
<sequence length="717" mass="78443">MSIRGKILATTIPFFILLGLVTMFLSVRSLQVQGERSLETIEEVMTKEKNEKLRDLVRNTFEILADRYRAAHDPEQVAAAYEKELQAVVNLAYSAIEAISGDQSLSREEQMNRALEIVKNMRYQGSNYLWINNLQPTMVMHPINPALDGQDLTDYQDPQGKKLFVEMADLCRRDGHGFVSYLWPKPVEEKPIAKLSYVRLFEPWDWVIGTGVYLELAEQRFKREAQEQIGKLRFGANNDDYFFIIDTDVNMVMHPINPALDGKNMNDHRDPDGTYLFREMVSASRREGEGFVRYRWPKPGEQEPVPKQSFVKLFDEWGWIVGTGIYIDDIDKAMAAQRQDVADAVKRQRTRIIAVSMSMILVVSLVMFFVAASISRPIRRAAEMLKDIAEGEGDLTRRLAVTTKDELADMARWFNIFVEKLQGIIATIAGDAKDIKGSAGQLSEISASMAAAAGSTSTKSETVAAAVEEMSANMGTVARSMENTAANVDMVAAAVEEMTSTINEIAETSEKARAITGQAEQQAATATAQVDALGTAAHEISSVLASITDISDQVDLLALNATIEAARAGDAGKGFAVVAAEIKELARQTAEAAGQIEEQINGIQQTTGATVAAIEKISRVIGDNSDIVNTIATAVEEQSATAGEISQNVSQISSGIQEINVNVAESSQVSAEIARDIAEVNQAAARMSESSREVSLNAGHLNERAVSSADLVARFKV</sequence>
<dbReference type="SMART" id="SM00283">
    <property type="entry name" value="MA"/>
    <property type="match status" value="1"/>
</dbReference>
<dbReference type="Gene3D" id="1.10.8.500">
    <property type="entry name" value="HAMP domain in histidine kinase"/>
    <property type="match status" value="1"/>
</dbReference>
<evidence type="ECO:0000256" key="2">
    <source>
        <dbReference type="ARBA" id="ARBA00022475"/>
    </source>
</evidence>
<dbReference type="CDD" id="cd06225">
    <property type="entry name" value="HAMP"/>
    <property type="match status" value="1"/>
</dbReference>
<keyword evidence="3" id="KW-0997">Cell inner membrane</keyword>
<keyword evidence="2" id="KW-1003">Cell membrane</keyword>
<dbReference type="Gene3D" id="1.10.287.950">
    <property type="entry name" value="Methyl-accepting chemotaxis protein"/>
    <property type="match status" value="1"/>
</dbReference>
<evidence type="ECO:0000256" key="3">
    <source>
        <dbReference type="ARBA" id="ARBA00022519"/>
    </source>
</evidence>
<feature type="domain" description="HAMP" evidence="13">
    <location>
        <begin position="372"/>
        <end position="426"/>
    </location>
</feature>
<dbReference type="STRING" id="1121409.SAMN02745124_00729"/>
<keyword evidence="5 10" id="KW-1133">Transmembrane helix</keyword>
<dbReference type="InterPro" id="IPR004090">
    <property type="entry name" value="Chemotax_Me-accpt_rcpt"/>
</dbReference>
<dbReference type="GO" id="GO:0006935">
    <property type="term" value="P:chemotaxis"/>
    <property type="evidence" value="ECO:0007669"/>
    <property type="project" value="InterPro"/>
</dbReference>
<dbReference type="Pfam" id="PF08269">
    <property type="entry name" value="dCache_2"/>
    <property type="match status" value="1"/>
</dbReference>
<dbReference type="GO" id="GO:0004888">
    <property type="term" value="F:transmembrane signaling receptor activity"/>
    <property type="evidence" value="ECO:0007669"/>
    <property type="project" value="InterPro"/>
</dbReference>
<dbReference type="PRINTS" id="PR00260">
    <property type="entry name" value="CHEMTRNSDUCR"/>
</dbReference>
<organism evidence="14 15">
    <name type="scientific">Desulfofustis glycolicus DSM 9705</name>
    <dbReference type="NCBI Taxonomy" id="1121409"/>
    <lineage>
        <taxon>Bacteria</taxon>
        <taxon>Pseudomonadati</taxon>
        <taxon>Thermodesulfobacteriota</taxon>
        <taxon>Desulfobulbia</taxon>
        <taxon>Desulfobulbales</taxon>
        <taxon>Desulfocapsaceae</taxon>
        <taxon>Desulfofustis</taxon>
    </lineage>
</organism>
<dbReference type="RefSeq" id="WP_073373469.1">
    <property type="nucleotide sequence ID" value="NZ_FQXS01000003.1"/>
</dbReference>
<feature type="domain" description="Methyl-accepting transducer" evidence="11">
    <location>
        <begin position="452"/>
        <end position="674"/>
    </location>
</feature>
<gene>
    <name evidence="14" type="ORF">SAMN02745124_00729</name>
</gene>
<evidence type="ECO:0000256" key="10">
    <source>
        <dbReference type="SAM" id="Phobius"/>
    </source>
</evidence>
<dbReference type="SMART" id="SM00304">
    <property type="entry name" value="HAMP"/>
    <property type="match status" value="1"/>
</dbReference>
<dbReference type="OrthoDB" id="9787709at2"/>
<feature type="transmembrane region" description="Helical" evidence="10">
    <location>
        <begin position="7"/>
        <end position="27"/>
    </location>
</feature>
<dbReference type="GO" id="GO:0005886">
    <property type="term" value="C:plasma membrane"/>
    <property type="evidence" value="ECO:0007669"/>
    <property type="project" value="UniProtKB-SubCell"/>
</dbReference>
<protein>
    <submittedName>
        <fullName evidence="14">Methyl-accepting chemotaxis protein</fullName>
    </submittedName>
</protein>
<comment type="similarity">
    <text evidence="8">Belongs to the methyl-accepting chemotaxis (MCP) protein family.</text>
</comment>
<dbReference type="PANTHER" id="PTHR32089">
    <property type="entry name" value="METHYL-ACCEPTING CHEMOTAXIS PROTEIN MCPB"/>
    <property type="match status" value="1"/>
</dbReference>
<dbReference type="InterPro" id="IPR004010">
    <property type="entry name" value="Double_Cache_2"/>
</dbReference>
<keyword evidence="4 10" id="KW-0812">Transmembrane</keyword>
<keyword evidence="6 10" id="KW-0472">Membrane</keyword>
<evidence type="ECO:0000256" key="9">
    <source>
        <dbReference type="PROSITE-ProRule" id="PRU00284"/>
    </source>
</evidence>
<dbReference type="SUPFAM" id="SSF58104">
    <property type="entry name" value="Methyl-accepting chemotaxis protein (MCP) signaling domain"/>
    <property type="match status" value="1"/>
</dbReference>
<evidence type="ECO:0000259" key="13">
    <source>
        <dbReference type="PROSITE" id="PS50885"/>
    </source>
</evidence>
<dbReference type="GO" id="GO:0007165">
    <property type="term" value="P:signal transduction"/>
    <property type="evidence" value="ECO:0007669"/>
    <property type="project" value="UniProtKB-KW"/>
</dbReference>
<dbReference type="PROSITE" id="PS50885">
    <property type="entry name" value="HAMP"/>
    <property type="match status" value="1"/>
</dbReference>
<dbReference type="Gene3D" id="3.30.450.20">
    <property type="entry name" value="PAS domain"/>
    <property type="match status" value="2"/>
</dbReference>
<evidence type="ECO:0000313" key="14">
    <source>
        <dbReference type="EMBL" id="SHH50320.1"/>
    </source>
</evidence>
<dbReference type="Pfam" id="PF00015">
    <property type="entry name" value="MCPsignal"/>
    <property type="match status" value="1"/>
</dbReference>
<keyword evidence="7 9" id="KW-0807">Transducer</keyword>
<dbReference type="InterPro" id="IPR003660">
    <property type="entry name" value="HAMP_dom"/>
</dbReference>
<evidence type="ECO:0000256" key="6">
    <source>
        <dbReference type="ARBA" id="ARBA00023136"/>
    </source>
</evidence>
<evidence type="ECO:0000256" key="5">
    <source>
        <dbReference type="ARBA" id="ARBA00022989"/>
    </source>
</evidence>
<keyword evidence="15" id="KW-1185">Reference proteome</keyword>
<evidence type="ECO:0000256" key="1">
    <source>
        <dbReference type="ARBA" id="ARBA00004429"/>
    </source>
</evidence>
<evidence type="ECO:0000313" key="15">
    <source>
        <dbReference type="Proteomes" id="UP000184139"/>
    </source>
</evidence>